<accession>A0A484NLP3</accession>
<dbReference type="EMBL" id="OOIL02006792">
    <property type="protein sequence ID" value="VFR02071.1"/>
    <property type="molecule type" value="Genomic_DNA"/>
</dbReference>
<reference evidence="2 3" key="1">
    <citation type="submission" date="2018-04" db="EMBL/GenBank/DDBJ databases">
        <authorList>
            <person name="Vogel A."/>
        </authorList>
    </citation>
    <scope>NUCLEOTIDE SEQUENCE [LARGE SCALE GENOMIC DNA]</scope>
</reference>
<feature type="region of interest" description="Disordered" evidence="1">
    <location>
        <begin position="1"/>
        <end position="38"/>
    </location>
</feature>
<evidence type="ECO:0000313" key="3">
    <source>
        <dbReference type="Proteomes" id="UP000595140"/>
    </source>
</evidence>
<protein>
    <recommendedName>
        <fullName evidence="4">Thioredoxin-like fold domain-containing protein</fullName>
    </recommendedName>
</protein>
<evidence type="ECO:0008006" key="4">
    <source>
        <dbReference type="Google" id="ProtNLM"/>
    </source>
</evidence>
<dbReference type="AlphaFoldDB" id="A0A484NLP3"/>
<sequence length="298" mass="33650">MDVDEFAGNDGCGGSDSKSESWKSKRLRGSTSDKASSERMMKVLAEKVSFPAVSKARLKQIKVSMLVSLSDSWDSPDPHVPPTLLHKQLVENALESSKKLLGWWFFPFDNTAFLENKIVVLYLYKENETFLADKLAAWYKKISKRKHSSVVEVVAVSIDGCSTSDEYFMDKGWFVCRADPSNSAKLCVEYFHPLFGPHEAVVAFGEDGVIQSIDASHILECQGPPFHGSLREEISQEFEYAGFNYMRHYDYSSFMKKDADEMEVERDVDVFTMHDEIGGSDLESSISKRLRRSTSNKG</sequence>
<keyword evidence="3" id="KW-1185">Reference proteome</keyword>
<name>A0A484NLP3_9ASTE</name>
<evidence type="ECO:0000256" key="1">
    <source>
        <dbReference type="SAM" id="MobiDB-lite"/>
    </source>
</evidence>
<evidence type="ECO:0000313" key="2">
    <source>
        <dbReference type="EMBL" id="VFR02071.1"/>
    </source>
</evidence>
<organism evidence="2 3">
    <name type="scientific">Cuscuta campestris</name>
    <dbReference type="NCBI Taxonomy" id="132261"/>
    <lineage>
        <taxon>Eukaryota</taxon>
        <taxon>Viridiplantae</taxon>
        <taxon>Streptophyta</taxon>
        <taxon>Embryophyta</taxon>
        <taxon>Tracheophyta</taxon>
        <taxon>Spermatophyta</taxon>
        <taxon>Magnoliopsida</taxon>
        <taxon>eudicotyledons</taxon>
        <taxon>Gunneridae</taxon>
        <taxon>Pentapetalae</taxon>
        <taxon>asterids</taxon>
        <taxon>lamiids</taxon>
        <taxon>Solanales</taxon>
        <taxon>Convolvulaceae</taxon>
        <taxon>Cuscuteae</taxon>
        <taxon>Cuscuta</taxon>
        <taxon>Cuscuta subgen. Grammica</taxon>
        <taxon>Cuscuta sect. Cleistogrammica</taxon>
    </lineage>
</organism>
<gene>
    <name evidence="2" type="ORF">CCAM_LOCUS43846</name>
</gene>
<dbReference type="Proteomes" id="UP000595140">
    <property type="component" value="Unassembled WGS sequence"/>
</dbReference>
<proteinExistence type="predicted"/>